<feature type="domain" description="Teneurin-like YD-shell" evidence="2">
    <location>
        <begin position="901"/>
        <end position="1007"/>
    </location>
</feature>
<evidence type="ECO:0000313" key="4">
    <source>
        <dbReference type="Proteomes" id="UP000190102"/>
    </source>
</evidence>
<dbReference type="InterPro" id="IPR006530">
    <property type="entry name" value="YD"/>
</dbReference>
<evidence type="ECO:0000259" key="2">
    <source>
        <dbReference type="Pfam" id="PF25023"/>
    </source>
</evidence>
<reference evidence="4" key="1">
    <citation type="submission" date="2017-02" db="EMBL/GenBank/DDBJ databases">
        <authorList>
            <person name="Varghese N."/>
            <person name="Submissions S."/>
        </authorList>
    </citation>
    <scope>NUCLEOTIDE SEQUENCE [LARGE SCALE GENOMIC DNA]</scope>
    <source>
        <strain evidence="4">ATCC BAA-34</strain>
    </source>
</reference>
<sequence length="1465" mass="157871">MELQSSPYSLFSVVRTCLFNLRFFLLPRILVLSLLLTGILPAVVIADDTCGWTSAVSKWKVKMHLTQIKAKTGVLQSGPDCTANYVLALNHVSDVKGEVTNSGGGSTSWTGSLTSTEVVNNMMDITLTGKPACSYGNVSFTEIGTGEGSQSEYPLIIDPGMGKYTISFPHTGVDSPFTYTSSQGAATYTVHKEINGAFEVDYPSMVLAESPSDPVTTLEFPLLGASPKIITGETSFTHQQYPEIPITWSWELTPDTGGGLEAELGAPSGMGKGNGGDMAPGAGYGSPTWTVNMANLNIFITDTPLWYKSPVGPAVEVSFSYNSKGVFNRFEPAGRNWQLNYESYLSSDPVSGDVTIYMPDGRRDLYTYNASTLKFTPPYRVFNELTVIRQGGIMEGSDYALTFPDGTVYIYKVPSGQLLWAFLTEIRDPHYPTDPSNKLTLTWVPLSGTPWGGKLTSITDALGRATTFFYNADNRISTIMDPFGRTSILGYDTNGNLTSIRDMGGYTASFTYDGCGTMLTMTTGNNKVTFTSGFNNLTVSDYMGSETFTLDPITGAASYLGANAVAGSLHGYAQTKTADGKNSDVTGYTSPEGLGFSYSYDPKGNLLTQTLQGASGNETSTFTYNSKGKVLSVVPPIGARTDITYAANGVDPLTVTQAGLPAIVATYNGTHDILTLTDRMGLAKTFTYNASGQPTSSLGAGILTSFSYNDSGNRQLASITRAGLPVGSYGYDSIGRLTSATDQNGFSLGRSFNNLDDLLSISYPDSSTISFTRSLSVPHLLDSMTDQAGRITRYSYNPHSQLIKISDPAGGQTRFTYDAAGHASQLVDPNDNVTYFSYNKDNRLVLKQFVDGSKLQFAYPYGRMTWSKNARGATATYSYDKNGNLLSVNYSDGTPGVTTVYDVYNRPTTVTDALGTHTIAYDASSRVTSIDGAWANDTLSFAYDALGRKTAMEQQGGLSISYTYDSLDRLTTLTGNGLTYSYNYRNNGTLLTSVVRSDGSKTEYSYTATMLRLQQLANFSPGSTALDSYSFSYDSLGQPVTETVTNGPALQFASPGSVPITANNLNQIASWNGSATAFVYDADGNMTKGLTGEGRSFDAAYDAENRLTWIQYTDGNGVVRRQEFSYGSDGYLGIRKSYANGLLSGEQRYLWHAGKLLQERDSTNAVVRDYLWGSAMRGGVGALLSLKQGGAVYQCFANPRGDVTTILNSSGAVAASYAYEPFGTTLAATGTLSQPLRYATRLYDEGTGLYYFGQRFYSPLLGRWLSRDPLAEMASINLYSYAANNPLTRIDPLGTDPDFSGLAPEHRAQAQAAYEAMQAKDAARNDTTVDKVNRTLGAAFKWVGDLFKKHPEETKFVVDKVVDAALDANEYTKKGKEINDKINKGIKLAEDIETMRAAIKDKDPASGLTMIKVGSDYTIGRIPVVGSAMSEVVVKAVETVETAPGGVKAMRNAGAKADEAYRSGK</sequence>
<dbReference type="InterPro" id="IPR031325">
    <property type="entry name" value="RHS_repeat"/>
</dbReference>
<dbReference type="Pfam" id="PF05593">
    <property type="entry name" value="RHS_repeat"/>
    <property type="match status" value="3"/>
</dbReference>
<dbReference type="RefSeq" id="WP_161947465.1">
    <property type="nucleotide sequence ID" value="NZ_FUWR01000009.1"/>
</dbReference>
<dbReference type="STRING" id="115783.SAMN02745119_01908"/>
<proteinExistence type="predicted"/>
<dbReference type="EMBL" id="FUWR01000009">
    <property type="protein sequence ID" value="SJZ88697.1"/>
    <property type="molecule type" value="Genomic_DNA"/>
</dbReference>
<dbReference type="NCBIfam" id="TIGR01643">
    <property type="entry name" value="YD_repeat_2x"/>
    <property type="match status" value="4"/>
</dbReference>
<keyword evidence="4" id="KW-1185">Reference proteome</keyword>
<evidence type="ECO:0000313" key="3">
    <source>
        <dbReference type="EMBL" id="SJZ88697.1"/>
    </source>
</evidence>
<gene>
    <name evidence="3" type="ORF">SAMN02745119_01908</name>
</gene>
<keyword evidence="1" id="KW-0677">Repeat</keyword>
<dbReference type="NCBIfam" id="TIGR03696">
    <property type="entry name" value="Rhs_assc_core"/>
    <property type="match status" value="1"/>
</dbReference>
<dbReference type="PANTHER" id="PTHR32305">
    <property type="match status" value="1"/>
</dbReference>
<evidence type="ECO:0000256" key="1">
    <source>
        <dbReference type="ARBA" id="ARBA00022737"/>
    </source>
</evidence>
<dbReference type="Proteomes" id="UP000190102">
    <property type="component" value="Unassembled WGS sequence"/>
</dbReference>
<accession>A0A1T4PBG2</accession>
<dbReference type="Gene3D" id="2.180.10.10">
    <property type="entry name" value="RHS repeat-associated core"/>
    <property type="match status" value="4"/>
</dbReference>
<dbReference type="InterPro" id="IPR056823">
    <property type="entry name" value="TEN-like_YD-shell"/>
</dbReference>
<dbReference type="PANTHER" id="PTHR32305:SF15">
    <property type="entry name" value="PROTEIN RHSA-RELATED"/>
    <property type="match status" value="1"/>
</dbReference>
<organism evidence="3 4">
    <name type="scientific">Trichlorobacter thiogenes</name>
    <dbReference type="NCBI Taxonomy" id="115783"/>
    <lineage>
        <taxon>Bacteria</taxon>
        <taxon>Pseudomonadati</taxon>
        <taxon>Thermodesulfobacteriota</taxon>
        <taxon>Desulfuromonadia</taxon>
        <taxon>Geobacterales</taxon>
        <taxon>Geobacteraceae</taxon>
        <taxon>Trichlorobacter</taxon>
    </lineage>
</organism>
<feature type="domain" description="Teneurin-like YD-shell" evidence="2">
    <location>
        <begin position="1178"/>
        <end position="1286"/>
    </location>
</feature>
<protein>
    <submittedName>
        <fullName evidence="3">RHS repeat-associated core domain-containing protein</fullName>
    </submittedName>
</protein>
<dbReference type="Pfam" id="PF25023">
    <property type="entry name" value="TEN_YD-shell"/>
    <property type="match status" value="2"/>
</dbReference>
<dbReference type="InterPro" id="IPR050708">
    <property type="entry name" value="T6SS_VgrG/RHS"/>
</dbReference>
<dbReference type="InterPro" id="IPR022385">
    <property type="entry name" value="Rhs_assc_core"/>
</dbReference>
<name>A0A1T4PBG2_9BACT</name>